<dbReference type="CDD" id="cd07346">
    <property type="entry name" value="ABC_6TM_exporters"/>
    <property type="match status" value="1"/>
</dbReference>
<dbReference type="InterPro" id="IPR036640">
    <property type="entry name" value="ABC1_TM_sf"/>
</dbReference>
<feature type="domain" description="ABC transmembrane type-1" evidence="7">
    <location>
        <begin position="36"/>
        <end position="317"/>
    </location>
</feature>
<dbReference type="GO" id="GO:0005524">
    <property type="term" value="F:ATP binding"/>
    <property type="evidence" value="ECO:0007669"/>
    <property type="project" value="InterPro"/>
</dbReference>
<feature type="transmembrane region" description="Helical" evidence="5">
    <location>
        <begin position="263"/>
        <end position="282"/>
    </location>
</feature>
<dbReference type="PROSITE" id="PS50929">
    <property type="entry name" value="ABC_TM1F"/>
    <property type="match status" value="1"/>
</dbReference>
<dbReference type="EMBL" id="CZKA01000053">
    <property type="protein sequence ID" value="CUR59255.1"/>
    <property type="molecule type" value="Genomic_DNA"/>
</dbReference>
<comment type="subcellular location">
    <subcellularLocation>
        <location evidence="1">Membrane</location>
        <topology evidence="1">Multi-pass membrane protein</topology>
    </subcellularLocation>
</comment>
<dbReference type="Gene3D" id="3.40.50.300">
    <property type="entry name" value="P-loop containing nucleotide triphosphate hydrolases"/>
    <property type="match status" value="1"/>
</dbReference>
<accession>A0A2P2CB91</accession>
<name>A0A2P2CB91_9ZZZZ</name>
<gene>
    <name evidence="8" type="ORF">NOCA2570110</name>
</gene>
<evidence type="ECO:0000256" key="4">
    <source>
        <dbReference type="ARBA" id="ARBA00023136"/>
    </source>
</evidence>
<dbReference type="PANTHER" id="PTHR43394">
    <property type="entry name" value="ATP-DEPENDENT PERMEASE MDL1, MITOCHONDRIAL"/>
    <property type="match status" value="1"/>
</dbReference>
<dbReference type="Gene3D" id="1.20.1560.10">
    <property type="entry name" value="ABC transporter type 1, transmembrane domain"/>
    <property type="match status" value="1"/>
</dbReference>
<dbReference type="PROSITE" id="PS50893">
    <property type="entry name" value="ABC_TRANSPORTER_2"/>
    <property type="match status" value="1"/>
</dbReference>
<evidence type="ECO:0000313" key="8">
    <source>
        <dbReference type="EMBL" id="CUR59255.1"/>
    </source>
</evidence>
<dbReference type="GO" id="GO:0015421">
    <property type="term" value="F:ABC-type oligopeptide transporter activity"/>
    <property type="evidence" value="ECO:0007669"/>
    <property type="project" value="TreeGrafter"/>
</dbReference>
<dbReference type="InterPro" id="IPR003439">
    <property type="entry name" value="ABC_transporter-like_ATP-bd"/>
</dbReference>
<evidence type="ECO:0000256" key="3">
    <source>
        <dbReference type="ARBA" id="ARBA00022989"/>
    </source>
</evidence>
<reference evidence="8" key="1">
    <citation type="submission" date="2015-08" db="EMBL/GenBank/DDBJ databases">
        <authorList>
            <person name="Babu N.S."/>
            <person name="Beckwith C.J."/>
            <person name="Beseler K.G."/>
            <person name="Brison A."/>
            <person name="Carone J.V."/>
            <person name="Caskin T.P."/>
            <person name="Diamond M."/>
            <person name="Durham M.E."/>
            <person name="Foxe J.M."/>
            <person name="Go M."/>
            <person name="Henderson B.A."/>
            <person name="Jones I.B."/>
            <person name="McGettigan J.A."/>
            <person name="Micheletti S.J."/>
            <person name="Nasrallah M.E."/>
            <person name="Ortiz D."/>
            <person name="Piller C.R."/>
            <person name="Privatt S.R."/>
            <person name="Schneider S.L."/>
            <person name="Sharp S."/>
            <person name="Smith T.C."/>
            <person name="Stanton J.D."/>
            <person name="Ullery H.E."/>
            <person name="Wilson R.J."/>
            <person name="Serrano M.G."/>
            <person name="Buck G."/>
            <person name="Lee V."/>
            <person name="Wang Y."/>
            <person name="Carvalho R."/>
            <person name="Voegtly L."/>
            <person name="Shi R."/>
            <person name="Duckworth R."/>
            <person name="Johnson A."/>
            <person name="Loviza R."/>
            <person name="Walstead R."/>
            <person name="Shah Z."/>
            <person name="Kiflezghi M."/>
            <person name="Wade K."/>
            <person name="Ball S.L."/>
            <person name="Bradley K.W."/>
            <person name="Asai D.J."/>
            <person name="Bowman C.A."/>
            <person name="Russell D.A."/>
            <person name="Pope W.H."/>
            <person name="Jacobs-Sera D."/>
            <person name="Hendrix R.W."/>
            <person name="Hatfull G.F."/>
        </authorList>
    </citation>
    <scope>NUCLEOTIDE SEQUENCE</scope>
</reference>
<evidence type="ECO:0000259" key="6">
    <source>
        <dbReference type="PROSITE" id="PS50893"/>
    </source>
</evidence>
<dbReference type="Pfam" id="PF00664">
    <property type="entry name" value="ABC_membrane"/>
    <property type="match status" value="1"/>
</dbReference>
<dbReference type="PANTHER" id="PTHR43394:SF1">
    <property type="entry name" value="ATP-BINDING CASSETTE SUB-FAMILY B MEMBER 10, MITOCHONDRIAL"/>
    <property type="match status" value="1"/>
</dbReference>
<dbReference type="AlphaFoldDB" id="A0A2P2CB91"/>
<evidence type="ECO:0000256" key="2">
    <source>
        <dbReference type="ARBA" id="ARBA00022692"/>
    </source>
</evidence>
<dbReference type="SUPFAM" id="SSF52540">
    <property type="entry name" value="P-loop containing nucleoside triphosphate hydrolases"/>
    <property type="match status" value="1"/>
</dbReference>
<organism evidence="8">
    <name type="scientific">metagenome</name>
    <dbReference type="NCBI Taxonomy" id="256318"/>
    <lineage>
        <taxon>unclassified sequences</taxon>
        <taxon>metagenomes</taxon>
    </lineage>
</organism>
<dbReference type="Pfam" id="PF00005">
    <property type="entry name" value="ABC_tran"/>
    <property type="match status" value="1"/>
</dbReference>
<dbReference type="GO" id="GO:0016020">
    <property type="term" value="C:membrane"/>
    <property type="evidence" value="ECO:0007669"/>
    <property type="project" value="UniProtKB-SubCell"/>
</dbReference>
<dbReference type="GO" id="GO:0016887">
    <property type="term" value="F:ATP hydrolysis activity"/>
    <property type="evidence" value="ECO:0007669"/>
    <property type="project" value="InterPro"/>
</dbReference>
<feature type="transmembrane region" description="Helical" evidence="5">
    <location>
        <begin position="35"/>
        <end position="60"/>
    </location>
</feature>
<feature type="transmembrane region" description="Helical" evidence="5">
    <location>
        <begin position="149"/>
        <end position="168"/>
    </location>
</feature>
<keyword evidence="2 5" id="KW-0812">Transmembrane</keyword>
<keyword evidence="3 5" id="KW-1133">Transmembrane helix</keyword>
<dbReference type="InterPro" id="IPR027417">
    <property type="entry name" value="P-loop_NTPase"/>
</dbReference>
<evidence type="ECO:0000259" key="7">
    <source>
        <dbReference type="PROSITE" id="PS50929"/>
    </source>
</evidence>
<feature type="transmembrane region" description="Helical" evidence="5">
    <location>
        <begin position="294"/>
        <end position="313"/>
    </location>
</feature>
<proteinExistence type="predicted"/>
<feature type="domain" description="ABC transporter" evidence="6">
    <location>
        <begin position="331"/>
        <end position="569"/>
    </location>
</feature>
<dbReference type="InterPro" id="IPR017871">
    <property type="entry name" value="ABC_transporter-like_CS"/>
</dbReference>
<dbReference type="PROSITE" id="PS00211">
    <property type="entry name" value="ABC_TRANSPORTER_1"/>
    <property type="match status" value="1"/>
</dbReference>
<feature type="transmembrane region" description="Helical" evidence="5">
    <location>
        <begin position="174"/>
        <end position="193"/>
    </location>
</feature>
<protein>
    <submittedName>
        <fullName evidence="8">Putative ABC transporter transmembrane protein</fullName>
    </submittedName>
</protein>
<sequence length="577" mass="61653">MERVRRLPLDDPGTADHRSPGAFLWWMARGQWRTLVGGMFFGIVWMSCQAVMPAVIGIAIDRGVAAKDSQQLVVWATVMLVIGLVQAVSGIIRHRFAVTNWLTAAYRTVQLVGRQAAHLGGALPRKVSTGEVIAIGTSDLSNLGQVMDVTARFAGAIVSFVLVAVILLQTSVTLGLIVLVGVPGLMLFIGPLLRPLQARSAAQRELTGSLSNTASDIVGGLRVLRGIGGEGVFLARYRDESQRTRQAGVRVARLQSVLDALQVFLPGLFVVIVVWIGARYAVAGTISPGELVAFYGYAAFLMIPLRTATEYANKLIRARVSARRVCTVMALQPDLVDPSSPAPAPAAGAELSDARTGLVVRPGELLAVVSEQPDDSAALADRLGLYAAETDDDVCLDGTPLTRLSRQEVRRRVVVSDTGAALFSGVLGGGLDIRGHGAAALRRALDAASAHDILEGLPEGLDTEVAERGRTFSGGQRQRLVLARALTADPEILVLVEPTSAVDAHTEARIAARLREHRSGRTTVVTSTSPLMLDAVDRVAFLVAGRVVATGTHRHLLETRADYRRVVIRESELEEAR</sequence>
<dbReference type="SUPFAM" id="SSF90123">
    <property type="entry name" value="ABC transporter transmembrane region"/>
    <property type="match status" value="1"/>
</dbReference>
<dbReference type="InterPro" id="IPR011527">
    <property type="entry name" value="ABC1_TM_dom"/>
</dbReference>
<keyword evidence="4 5" id="KW-0472">Membrane</keyword>
<evidence type="ECO:0000256" key="5">
    <source>
        <dbReference type="SAM" id="Phobius"/>
    </source>
</evidence>
<dbReference type="InterPro" id="IPR039421">
    <property type="entry name" value="Type_1_exporter"/>
</dbReference>
<evidence type="ECO:0000256" key="1">
    <source>
        <dbReference type="ARBA" id="ARBA00004141"/>
    </source>
</evidence>
<feature type="transmembrane region" description="Helical" evidence="5">
    <location>
        <begin position="72"/>
        <end position="92"/>
    </location>
</feature>